<evidence type="ECO:0000313" key="1">
    <source>
        <dbReference type="EMBL" id="RTR28528.1"/>
    </source>
</evidence>
<name>A0A431VZ94_9GAMM</name>
<sequence>MSKPAPTPSKTVATSQADFVAFVRELARKVNSSTSTRSFSFNGNSKVKASVENVLTAGFLKVDTSKIAQYLYDAETTYSSKYKIADIKQGSLLISRFSIGADDLLLIAKIDFESFFDKTSFKKEEGLPSEKGLLKAALFKLDNGLLPKQFKIADSNTSISKFWSSEFLDSSPFKSDNENTKSAFNLIIKSINRILKDSAEDKITIANSVKSYFSTKNKFDGTSFVDDVVGTYTCVGDVTVDDVRTEIMKVITSSKFDGIFNIVASEIKSKMKETYKLEDDISIVTNQGTKGRIYSKGVNGKKYVLIQSDTGYDKFPELK</sequence>
<reference evidence="1 2" key="1">
    <citation type="submission" date="2018-12" db="EMBL/GenBank/DDBJ databases">
        <authorList>
            <person name="Yu L."/>
        </authorList>
    </citation>
    <scope>NUCLEOTIDE SEQUENCE [LARGE SCALE GENOMIC DNA]</scope>
    <source>
        <strain evidence="1 2">HAW-EB5</strain>
    </source>
</reference>
<dbReference type="OrthoDB" id="2034141at2"/>
<accession>A0A431VZ94</accession>
<dbReference type="GO" id="GO:0009295">
    <property type="term" value="C:nucleoid"/>
    <property type="evidence" value="ECO:0007669"/>
    <property type="project" value="InterPro"/>
</dbReference>
<dbReference type="RefSeq" id="WP_126507463.1">
    <property type="nucleotide sequence ID" value="NZ_RXNV01000012.1"/>
</dbReference>
<dbReference type="Pfam" id="PF04245">
    <property type="entry name" value="NA37"/>
    <property type="match status" value="1"/>
</dbReference>
<organism evidence="1 2">
    <name type="scientific">Shewanella atlantica</name>
    <dbReference type="NCBI Taxonomy" id="271099"/>
    <lineage>
        <taxon>Bacteria</taxon>
        <taxon>Pseudomonadati</taxon>
        <taxon>Pseudomonadota</taxon>
        <taxon>Gammaproteobacteria</taxon>
        <taxon>Alteromonadales</taxon>
        <taxon>Shewanellaceae</taxon>
        <taxon>Shewanella</taxon>
    </lineage>
</organism>
<evidence type="ECO:0000313" key="2">
    <source>
        <dbReference type="Proteomes" id="UP000282060"/>
    </source>
</evidence>
<protein>
    <recommendedName>
        <fullName evidence="3">Nucleoid-associated protein</fullName>
    </recommendedName>
</protein>
<gene>
    <name evidence="1" type="ORF">EKG39_18460</name>
</gene>
<keyword evidence="2" id="KW-1185">Reference proteome</keyword>
<dbReference type="InterPro" id="IPR007358">
    <property type="entry name" value="Nucleoid_associated_NdpA"/>
</dbReference>
<dbReference type="AlphaFoldDB" id="A0A431VZ94"/>
<proteinExistence type="predicted"/>
<evidence type="ECO:0008006" key="3">
    <source>
        <dbReference type="Google" id="ProtNLM"/>
    </source>
</evidence>
<dbReference type="EMBL" id="RXNV01000012">
    <property type="protein sequence ID" value="RTR28528.1"/>
    <property type="molecule type" value="Genomic_DNA"/>
</dbReference>
<comment type="caution">
    <text evidence="1">The sequence shown here is derived from an EMBL/GenBank/DDBJ whole genome shotgun (WGS) entry which is preliminary data.</text>
</comment>
<dbReference type="Proteomes" id="UP000282060">
    <property type="component" value="Unassembled WGS sequence"/>
</dbReference>